<proteinExistence type="predicted"/>
<dbReference type="Proteomes" id="UP001283361">
    <property type="component" value="Unassembled WGS sequence"/>
</dbReference>
<evidence type="ECO:0000256" key="3">
    <source>
        <dbReference type="ARBA" id="ARBA00022737"/>
    </source>
</evidence>
<dbReference type="GO" id="GO:0003700">
    <property type="term" value="F:DNA-binding transcription factor activity"/>
    <property type="evidence" value="ECO:0007669"/>
    <property type="project" value="TreeGrafter"/>
</dbReference>
<accession>A0AAE0YJP5</accession>
<dbReference type="PANTHER" id="PTHR24404">
    <property type="entry name" value="ZINC FINGER PROTEIN"/>
    <property type="match status" value="1"/>
</dbReference>
<dbReference type="EMBL" id="JAWDGP010006036">
    <property type="protein sequence ID" value="KAK3748254.1"/>
    <property type="molecule type" value="Genomic_DNA"/>
</dbReference>
<protein>
    <recommendedName>
        <fullName evidence="10">C2H2-type domain-containing protein</fullName>
    </recommendedName>
</protein>
<keyword evidence="7" id="KW-0539">Nucleus</keyword>
<feature type="compositionally biased region" description="Low complexity" evidence="9">
    <location>
        <begin position="342"/>
        <end position="353"/>
    </location>
</feature>
<evidence type="ECO:0000256" key="1">
    <source>
        <dbReference type="ARBA" id="ARBA00004123"/>
    </source>
</evidence>
<keyword evidence="3" id="KW-0677">Repeat</keyword>
<evidence type="ECO:0000256" key="6">
    <source>
        <dbReference type="ARBA" id="ARBA00023125"/>
    </source>
</evidence>
<evidence type="ECO:0000313" key="11">
    <source>
        <dbReference type="EMBL" id="KAK3748254.1"/>
    </source>
</evidence>
<feature type="region of interest" description="Disordered" evidence="9">
    <location>
        <begin position="28"/>
        <end position="58"/>
    </location>
</feature>
<evidence type="ECO:0000256" key="4">
    <source>
        <dbReference type="ARBA" id="ARBA00022771"/>
    </source>
</evidence>
<feature type="compositionally biased region" description="Basic and acidic residues" evidence="9">
    <location>
        <begin position="45"/>
        <end position="54"/>
    </location>
</feature>
<dbReference type="GO" id="GO:0006357">
    <property type="term" value="P:regulation of transcription by RNA polymerase II"/>
    <property type="evidence" value="ECO:0007669"/>
    <property type="project" value="TreeGrafter"/>
</dbReference>
<gene>
    <name evidence="11" type="ORF">RRG08_039507</name>
</gene>
<evidence type="ECO:0000256" key="9">
    <source>
        <dbReference type="SAM" id="MobiDB-lite"/>
    </source>
</evidence>
<reference evidence="11" key="1">
    <citation type="journal article" date="2023" name="G3 (Bethesda)">
        <title>A reference genome for the long-term kleptoplast-retaining sea slug Elysia crispata morphotype clarki.</title>
        <authorList>
            <person name="Eastman K.E."/>
            <person name="Pendleton A.L."/>
            <person name="Shaikh M.A."/>
            <person name="Suttiyut T."/>
            <person name="Ogas R."/>
            <person name="Tomko P."/>
            <person name="Gavelis G."/>
            <person name="Widhalm J.R."/>
            <person name="Wisecaver J.H."/>
        </authorList>
    </citation>
    <scope>NUCLEOTIDE SEQUENCE</scope>
    <source>
        <strain evidence="11">ECLA1</strain>
    </source>
</reference>
<dbReference type="PROSITE" id="PS00028">
    <property type="entry name" value="ZINC_FINGER_C2H2_1"/>
    <property type="match status" value="3"/>
</dbReference>
<dbReference type="GO" id="GO:0005634">
    <property type="term" value="C:nucleus"/>
    <property type="evidence" value="ECO:0007669"/>
    <property type="project" value="UniProtKB-SubCell"/>
</dbReference>
<keyword evidence="6" id="KW-0238">DNA-binding</keyword>
<evidence type="ECO:0000256" key="7">
    <source>
        <dbReference type="ARBA" id="ARBA00023242"/>
    </source>
</evidence>
<dbReference type="InterPro" id="IPR036236">
    <property type="entry name" value="Znf_C2H2_sf"/>
</dbReference>
<sequence>MDVNQEGPENLSDTKCLDDVWQIDSEWIDLSSSSPMSGSNTNRRNSPEKMKKTDPSSMPNFHFIPAPARAGQTGEQKFLVMDQQALRLSETKPSGHTYWVCSIPCCTARCILDPSQRKMVRVCRKHNHEADVSRQEYKKFIHLLKEAVREKPHVKPKILYQDELKKAREEFLKGQGSTGHKEEEPQLPSFDAVRIAMYNSRNAVLSSVSLRAAMDEEEESMEDGNTTPDVTPPGSRTSRSTRSRDGSKKSKNLLRAGSDPDQLEDEWLDTPHKNANLSDLEDWLEDDFNANISAQVAAVRASRGRAGAVRQSHGTPGRQKAKTQWSPRVVDGNSDQQETPPSSDNSSFDNNQNVMWDGLSTLETIPKRKYRKRPASSSVFTCSHCPYKSNRHFNVQRHERLAHSSKKPEFSCKECGTSYSLEYRLKLHIKAVHQGEGHHCTICSRTFETMTGLKSHMVTKHKNEDPKKVSREPPPELTCHLCGRVFSTKSHLQKHTSSHIMVQPFRCCVCNQAFMEEAVWLSHQSSCQAAFTIQCCLCSAYIPTARELLIHMDNVHGRAEYLCNCGKSFPWKKSLLTHQQKCALYLAERSS</sequence>
<dbReference type="PANTHER" id="PTHR24404:SF114">
    <property type="entry name" value="KLUMPFUSS, ISOFORM B-RELATED"/>
    <property type="match status" value="1"/>
</dbReference>
<dbReference type="InterPro" id="IPR013087">
    <property type="entry name" value="Znf_C2H2_type"/>
</dbReference>
<dbReference type="GO" id="GO:0000978">
    <property type="term" value="F:RNA polymerase II cis-regulatory region sequence-specific DNA binding"/>
    <property type="evidence" value="ECO:0007669"/>
    <property type="project" value="TreeGrafter"/>
</dbReference>
<dbReference type="SMART" id="SM00355">
    <property type="entry name" value="ZnF_C2H2"/>
    <property type="match status" value="6"/>
</dbReference>
<keyword evidence="2" id="KW-0479">Metal-binding</keyword>
<dbReference type="SUPFAM" id="SSF57667">
    <property type="entry name" value="beta-beta-alpha zinc fingers"/>
    <property type="match status" value="3"/>
</dbReference>
<feature type="domain" description="C2H2-type" evidence="10">
    <location>
        <begin position="410"/>
        <end position="438"/>
    </location>
</feature>
<evidence type="ECO:0000256" key="5">
    <source>
        <dbReference type="ARBA" id="ARBA00022833"/>
    </source>
</evidence>
<evidence type="ECO:0000259" key="10">
    <source>
        <dbReference type="PROSITE" id="PS50157"/>
    </source>
</evidence>
<keyword evidence="5" id="KW-0862">Zinc</keyword>
<evidence type="ECO:0000313" key="12">
    <source>
        <dbReference type="Proteomes" id="UP001283361"/>
    </source>
</evidence>
<feature type="region of interest" description="Disordered" evidence="9">
    <location>
        <begin position="304"/>
        <end position="353"/>
    </location>
</feature>
<evidence type="ECO:0000256" key="8">
    <source>
        <dbReference type="PROSITE-ProRule" id="PRU00042"/>
    </source>
</evidence>
<keyword evidence="4 8" id="KW-0863">Zinc-finger</keyword>
<name>A0AAE0YJP5_9GAST</name>
<feature type="domain" description="C2H2-type" evidence="10">
    <location>
        <begin position="438"/>
        <end position="466"/>
    </location>
</feature>
<keyword evidence="12" id="KW-1185">Reference proteome</keyword>
<dbReference type="Pfam" id="PF00096">
    <property type="entry name" value="zf-C2H2"/>
    <property type="match status" value="1"/>
</dbReference>
<dbReference type="GO" id="GO:0008270">
    <property type="term" value="F:zinc ion binding"/>
    <property type="evidence" value="ECO:0007669"/>
    <property type="project" value="UniProtKB-KW"/>
</dbReference>
<organism evidence="11 12">
    <name type="scientific">Elysia crispata</name>
    <name type="common">lettuce slug</name>
    <dbReference type="NCBI Taxonomy" id="231223"/>
    <lineage>
        <taxon>Eukaryota</taxon>
        <taxon>Metazoa</taxon>
        <taxon>Spiralia</taxon>
        <taxon>Lophotrochozoa</taxon>
        <taxon>Mollusca</taxon>
        <taxon>Gastropoda</taxon>
        <taxon>Heterobranchia</taxon>
        <taxon>Euthyneura</taxon>
        <taxon>Panpulmonata</taxon>
        <taxon>Sacoglossa</taxon>
        <taxon>Placobranchoidea</taxon>
        <taxon>Plakobranchidae</taxon>
        <taxon>Elysia</taxon>
    </lineage>
</organism>
<feature type="region of interest" description="Disordered" evidence="9">
    <location>
        <begin position="214"/>
        <end position="267"/>
    </location>
</feature>
<feature type="domain" description="C2H2-type" evidence="10">
    <location>
        <begin position="380"/>
        <end position="408"/>
    </location>
</feature>
<dbReference type="InterPro" id="IPR050589">
    <property type="entry name" value="Ikaros_C2H2-ZF"/>
</dbReference>
<dbReference type="PROSITE" id="PS50157">
    <property type="entry name" value="ZINC_FINGER_C2H2_2"/>
    <property type="match status" value="4"/>
</dbReference>
<feature type="domain" description="C2H2-type" evidence="10">
    <location>
        <begin position="477"/>
        <end position="504"/>
    </location>
</feature>
<comment type="subcellular location">
    <subcellularLocation>
        <location evidence="1">Nucleus</location>
    </subcellularLocation>
</comment>
<comment type="caution">
    <text evidence="11">The sequence shown here is derived from an EMBL/GenBank/DDBJ whole genome shotgun (WGS) entry which is preliminary data.</text>
</comment>
<evidence type="ECO:0000256" key="2">
    <source>
        <dbReference type="ARBA" id="ARBA00022723"/>
    </source>
</evidence>
<dbReference type="Gene3D" id="3.30.160.60">
    <property type="entry name" value="Classic Zinc Finger"/>
    <property type="match status" value="2"/>
</dbReference>
<dbReference type="AlphaFoldDB" id="A0AAE0YJP5"/>